<dbReference type="RefSeq" id="XP_028929780.1">
    <property type="nucleotide sequence ID" value="XM_029073947.2"/>
</dbReference>
<dbReference type="Ensembl" id="ENSOANT00000050401.1">
    <property type="protein sequence ID" value="ENSOANP00000041618.1"/>
    <property type="gene ID" value="ENSOANG00000046588.1"/>
</dbReference>
<dbReference type="Bgee" id="ENSOANG00000046588">
    <property type="expression patterns" value="Expressed in brain and 2 other cell types or tissues"/>
</dbReference>
<dbReference type="RefSeq" id="XP_028929779.1">
    <property type="nucleotide sequence ID" value="XM_029073946.2"/>
</dbReference>
<reference evidence="1" key="2">
    <citation type="submission" date="2025-08" db="UniProtKB">
        <authorList>
            <consortium name="Ensembl"/>
        </authorList>
    </citation>
    <scope>IDENTIFICATION</scope>
    <source>
        <strain evidence="1">Glennie</strain>
    </source>
</reference>
<sequence length="246" mass="26684">MHPGAPLFRGDPQRGGRDLCAFVSGEAARVLKTLQRPRRTQPPKRRPNHRRFLHNQICRRFADIEAATRRLASAILSQEPRQHQPLPRPLTPSPPRLFPARHGPFLVGSFVGVAEASDAPDGPGLSPAALPHDHDDLFDDIVLTPDIPGPLPLAPGPLEGLLPTHGALGSPLLTSALPETPPLIPNSPGQIHHGLSQCTHHSPPLEPLPFAHGALEGGPTMWHLSPEWGFVEQEGLPWGRDLPRCN</sequence>
<keyword evidence="2" id="KW-1185">Reference proteome</keyword>
<dbReference type="InParanoid" id="A0A6I8NKG3"/>
<dbReference type="GeneID" id="114814723"/>
<dbReference type="OMA" id="ICRRFAD"/>
<accession>A0A6I8NKG3</accession>
<evidence type="ECO:0000313" key="2">
    <source>
        <dbReference type="Proteomes" id="UP000002279"/>
    </source>
</evidence>
<dbReference type="KEGG" id="oaa:114814723"/>
<proteinExistence type="predicted"/>
<reference evidence="1 2" key="1">
    <citation type="journal article" date="2008" name="Nature">
        <title>Genome analysis of the platypus reveals unique signatures of evolution.</title>
        <authorList>
            <person name="Warren W.C."/>
            <person name="Hillier L.W."/>
            <person name="Marshall Graves J.A."/>
            <person name="Birney E."/>
            <person name="Ponting C.P."/>
            <person name="Grutzner F."/>
            <person name="Belov K."/>
            <person name="Miller W."/>
            <person name="Clarke L."/>
            <person name="Chinwalla A.T."/>
            <person name="Yang S.P."/>
            <person name="Heger A."/>
            <person name="Locke D.P."/>
            <person name="Miethke P."/>
            <person name="Waters P.D."/>
            <person name="Veyrunes F."/>
            <person name="Fulton L."/>
            <person name="Fulton B."/>
            <person name="Graves T."/>
            <person name="Wallis J."/>
            <person name="Puente X.S."/>
            <person name="Lopez-Otin C."/>
            <person name="Ordonez G.R."/>
            <person name="Eichler E.E."/>
            <person name="Chen L."/>
            <person name="Cheng Z."/>
            <person name="Deakin J.E."/>
            <person name="Alsop A."/>
            <person name="Thompson K."/>
            <person name="Kirby P."/>
            <person name="Papenfuss A.T."/>
            <person name="Wakefield M.J."/>
            <person name="Olender T."/>
            <person name="Lancet D."/>
            <person name="Huttley G.A."/>
            <person name="Smit A.F."/>
            <person name="Pask A."/>
            <person name="Temple-Smith P."/>
            <person name="Batzer M.A."/>
            <person name="Walker J.A."/>
            <person name="Konkel M.K."/>
            <person name="Harris R.S."/>
            <person name="Whittington C.M."/>
            <person name="Wong E.S."/>
            <person name="Gemmell N.J."/>
            <person name="Buschiazzo E."/>
            <person name="Vargas Jentzsch I.M."/>
            <person name="Merkel A."/>
            <person name="Schmitz J."/>
            <person name="Zemann A."/>
            <person name="Churakov G."/>
            <person name="Kriegs J.O."/>
            <person name="Brosius J."/>
            <person name="Murchison E.P."/>
            <person name="Sachidanandam R."/>
            <person name="Smith C."/>
            <person name="Hannon G.J."/>
            <person name="Tsend-Ayush E."/>
            <person name="McMillan D."/>
            <person name="Attenborough R."/>
            <person name="Rens W."/>
            <person name="Ferguson-Smith M."/>
            <person name="Lefevre C.M."/>
            <person name="Sharp J.A."/>
            <person name="Nicholas K.R."/>
            <person name="Ray D.A."/>
            <person name="Kube M."/>
            <person name="Reinhardt R."/>
            <person name="Pringle T.H."/>
            <person name="Taylor J."/>
            <person name="Jones R.C."/>
            <person name="Nixon B."/>
            <person name="Dacheux J.L."/>
            <person name="Niwa H."/>
            <person name="Sekita Y."/>
            <person name="Huang X."/>
            <person name="Stark A."/>
            <person name="Kheradpour P."/>
            <person name="Kellis M."/>
            <person name="Flicek P."/>
            <person name="Chen Y."/>
            <person name="Webber C."/>
            <person name="Hardison R."/>
            <person name="Nelson J."/>
            <person name="Hallsworth-Pepin K."/>
            <person name="Delehaunty K."/>
            <person name="Markovic C."/>
            <person name="Minx P."/>
            <person name="Feng Y."/>
            <person name="Kremitzki C."/>
            <person name="Mitreva M."/>
            <person name="Glasscock J."/>
            <person name="Wylie T."/>
            <person name="Wohldmann P."/>
            <person name="Thiru P."/>
            <person name="Nhan M.N."/>
            <person name="Pohl C.S."/>
            <person name="Smith S.M."/>
            <person name="Hou S."/>
            <person name="Nefedov M."/>
            <person name="de Jong P.J."/>
            <person name="Renfree M.B."/>
            <person name="Mardis E.R."/>
            <person name="Wilson R.K."/>
        </authorList>
    </citation>
    <scope>NUCLEOTIDE SEQUENCE [LARGE SCALE GENOMIC DNA]</scope>
    <source>
        <strain evidence="1 2">Glennie</strain>
    </source>
</reference>
<dbReference type="AlphaFoldDB" id="A0A6I8NKG3"/>
<protein>
    <submittedName>
        <fullName evidence="1">Uncharacterized protein</fullName>
    </submittedName>
</protein>
<reference evidence="1" key="3">
    <citation type="submission" date="2025-09" db="UniProtKB">
        <authorList>
            <consortium name="Ensembl"/>
        </authorList>
    </citation>
    <scope>IDENTIFICATION</scope>
    <source>
        <strain evidence="1">Glennie</strain>
    </source>
</reference>
<name>A0A6I8NKG3_ORNAN</name>
<gene>
    <name evidence="1" type="primary">C10H19orf85</name>
</gene>
<dbReference type="GeneTree" id="ENSGT00850000133583"/>
<evidence type="ECO:0000313" key="1">
    <source>
        <dbReference type="Ensembl" id="ENSOANP00000041618.1"/>
    </source>
</evidence>
<organism evidence="1 2">
    <name type="scientific">Ornithorhynchus anatinus</name>
    <name type="common">Duckbill platypus</name>
    <dbReference type="NCBI Taxonomy" id="9258"/>
    <lineage>
        <taxon>Eukaryota</taxon>
        <taxon>Metazoa</taxon>
        <taxon>Chordata</taxon>
        <taxon>Craniata</taxon>
        <taxon>Vertebrata</taxon>
        <taxon>Euteleostomi</taxon>
        <taxon>Mammalia</taxon>
        <taxon>Monotremata</taxon>
        <taxon>Ornithorhynchidae</taxon>
        <taxon>Ornithorhynchus</taxon>
    </lineage>
</organism>
<dbReference type="Proteomes" id="UP000002279">
    <property type="component" value="Chromosome 10"/>
</dbReference>
<dbReference type="CTD" id="120916073"/>
<dbReference type="OrthoDB" id="8922503at2759"/>